<dbReference type="PROSITE" id="PS50850">
    <property type="entry name" value="MFS"/>
    <property type="match status" value="1"/>
</dbReference>
<keyword evidence="3 6" id="KW-1133">Transmembrane helix</keyword>
<dbReference type="PANTHER" id="PTHR23502:SF187">
    <property type="entry name" value="TRANSPORTER, PUTATIVE (AFU_ORTHOLOGUE AFUA_2G17840)-RELATED"/>
    <property type="match status" value="1"/>
</dbReference>
<dbReference type="SUPFAM" id="SSF103473">
    <property type="entry name" value="MFS general substrate transporter"/>
    <property type="match status" value="1"/>
</dbReference>
<dbReference type="PANTHER" id="PTHR23502">
    <property type="entry name" value="MAJOR FACILITATOR SUPERFAMILY"/>
    <property type="match status" value="1"/>
</dbReference>
<feature type="transmembrane region" description="Helical" evidence="6">
    <location>
        <begin position="287"/>
        <end position="312"/>
    </location>
</feature>
<dbReference type="EMBL" id="JH717843">
    <property type="protein sequence ID" value="EWY89748.1"/>
    <property type="molecule type" value="Genomic_DNA"/>
</dbReference>
<dbReference type="AlphaFoldDB" id="W9I4E9"/>
<evidence type="ECO:0000256" key="2">
    <source>
        <dbReference type="ARBA" id="ARBA00022692"/>
    </source>
</evidence>
<keyword evidence="2 6" id="KW-0812">Transmembrane</keyword>
<evidence type="ECO:0000256" key="5">
    <source>
        <dbReference type="ARBA" id="ARBA00023180"/>
    </source>
</evidence>
<protein>
    <recommendedName>
        <fullName evidence="7">Major facilitator superfamily (MFS) profile domain-containing protein</fullName>
    </recommendedName>
</protein>
<dbReference type="Proteomes" id="UP000030753">
    <property type="component" value="Unassembled WGS sequence"/>
</dbReference>
<evidence type="ECO:0000256" key="6">
    <source>
        <dbReference type="SAM" id="Phobius"/>
    </source>
</evidence>
<evidence type="ECO:0000313" key="9">
    <source>
        <dbReference type="Proteomes" id="UP000030753"/>
    </source>
</evidence>
<keyword evidence="5" id="KW-0325">Glycoprotein</keyword>
<feature type="domain" description="Major facilitator superfamily (MFS) profile" evidence="7">
    <location>
        <begin position="59"/>
        <end position="345"/>
    </location>
</feature>
<dbReference type="GO" id="GO:0022857">
    <property type="term" value="F:transmembrane transporter activity"/>
    <property type="evidence" value="ECO:0007669"/>
    <property type="project" value="InterPro"/>
</dbReference>
<dbReference type="GO" id="GO:0005886">
    <property type="term" value="C:plasma membrane"/>
    <property type="evidence" value="ECO:0007669"/>
    <property type="project" value="TreeGrafter"/>
</dbReference>
<dbReference type="OrthoDB" id="2533084at2759"/>
<organism evidence="8 9">
    <name type="scientific">Fusarium oxysporum NRRL 32931</name>
    <dbReference type="NCBI Taxonomy" id="660029"/>
    <lineage>
        <taxon>Eukaryota</taxon>
        <taxon>Fungi</taxon>
        <taxon>Dikarya</taxon>
        <taxon>Ascomycota</taxon>
        <taxon>Pezizomycotina</taxon>
        <taxon>Sordariomycetes</taxon>
        <taxon>Hypocreomycetidae</taxon>
        <taxon>Hypocreales</taxon>
        <taxon>Nectriaceae</taxon>
        <taxon>Fusarium</taxon>
        <taxon>Fusarium oxysporum species complex</taxon>
    </lineage>
</organism>
<dbReference type="InterPro" id="IPR020846">
    <property type="entry name" value="MFS_dom"/>
</dbReference>
<feature type="transmembrane region" description="Helical" evidence="6">
    <location>
        <begin position="324"/>
        <end position="343"/>
    </location>
</feature>
<comment type="subcellular location">
    <subcellularLocation>
        <location evidence="1">Membrane</location>
        <topology evidence="1">Multi-pass membrane protein</topology>
    </subcellularLocation>
</comment>
<sequence length="345" mass="38331">MTSEPLKASSVLHVESTQNEHGGTDCSDAAQHQRTVLIPQPSQSPDDPLNWPSVKKNIILGVIVACSFLPDYGSVTGAATLAAQAEEYGLAPEVVNHSQAGNQFMVGAGGVVAVILSAYFGRLPVLFWFMLAAFVTSAAQAGTKGFIGFFVPRIMNGFFSGVAQGGGLMFIKDIFFFHEQARTINVWQSCVLLSPFLGPLLASFMTIHLSWRWPFWIFSIMTGISLLGVVLFGEETFYDRRIPPDVQPARRSRWLRLVGIEQWHSRRLRNTFGEAILRSLQVLRQPIVLLVNFYYVCIFAWLVAINATLPIFLTSVYGFGPKHIGTLLPWFTLFLTYSGVEIFEN</sequence>
<dbReference type="Pfam" id="PF07690">
    <property type="entry name" value="MFS_1"/>
    <property type="match status" value="1"/>
</dbReference>
<feature type="transmembrane region" description="Helical" evidence="6">
    <location>
        <begin position="213"/>
        <end position="232"/>
    </location>
</feature>
<evidence type="ECO:0000259" key="7">
    <source>
        <dbReference type="PROSITE" id="PS50850"/>
    </source>
</evidence>
<feature type="transmembrane region" description="Helical" evidence="6">
    <location>
        <begin position="157"/>
        <end position="177"/>
    </location>
</feature>
<name>W9I4E9_FUSOX</name>
<evidence type="ECO:0000313" key="8">
    <source>
        <dbReference type="EMBL" id="EWY89748.1"/>
    </source>
</evidence>
<gene>
    <name evidence="8" type="ORF">FOYG_07414</name>
</gene>
<dbReference type="InterPro" id="IPR011701">
    <property type="entry name" value="MFS"/>
</dbReference>
<feature type="transmembrane region" description="Helical" evidence="6">
    <location>
        <begin position="189"/>
        <end position="207"/>
    </location>
</feature>
<dbReference type="InterPro" id="IPR036259">
    <property type="entry name" value="MFS_trans_sf"/>
</dbReference>
<keyword evidence="4 6" id="KW-0472">Membrane</keyword>
<evidence type="ECO:0000256" key="4">
    <source>
        <dbReference type="ARBA" id="ARBA00023136"/>
    </source>
</evidence>
<dbReference type="Gene3D" id="1.20.1250.20">
    <property type="entry name" value="MFS general substrate transporter like domains"/>
    <property type="match status" value="1"/>
</dbReference>
<proteinExistence type="predicted"/>
<reference evidence="8 9" key="1">
    <citation type="submission" date="2011-06" db="EMBL/GenBank/DDBJ databases">
        <title>The Genome Sequence of Fusarium oxysporum FOSC 3-a.</title>
        <authorList>
            <consortium name="The Broad Institute Genome Sequencing Platform"/>
            <person name="Ma L.-J."/>
            <person name="Gale L.R."/>
            <person name="Schwartz D.C."/>
            <person name="Zhou S."/>
            <person name="Corby-Kistler H."/>
            <person name="Young S.K."/>
            <person name="Zeng Q."/>
            <person name="Gargeya S."/>
            <person name="Fitzgerald M."/>
            <person name="Haas B."/>
            <person name="Abouelleil A."/>
            <person name="Alvarado L."/>
            <person name="Arachchi H.M."/>
            <person name="Berlin A."/>
            <person name="Brown A."/>
            <person name="Chapman S.B."/>
            <person name="Chen Z."/>
            <person name="Dunbar C."/>
            <person name="Freedman E."/>
            <person name="Gearin G."/>
            <person name="Gellesch M."/>
            <person name="Goldberg J."/>
            <person name="Griggs A."/>
            <person name="Gujja S."/>
            <person name="Heiman D."/>
            <person name="Howarth C."/>
            <person name="Larson L."/>
            <person name="Lui A."/>
            <person name="MacDonald P.J.P."/>
            <person name="Mehta T."/>
            <person name="Montmayeur A."/>
            <person name="Murphy C."/>
            <person name="Neiman D."/>
            <person name="Pearson M."/>
            <person name="Priest M."/>
            <person name="Roberts A."/>
            <person name="Saif S."/>
            <person name="Shea T."/>
            <person name="Shenoy N."/>
            <person name="Sisk P."/>
            <person name="Stolte C."/>
            <person name="Sykes S."/>
            <person name="Wortman J."/>
            <person name="Nusbaum C."/>
            <person name="Birren B."/>
        </authorList>
    </citation>
    <scope>NUCLEOTIDE SEQUENCE [LARGE SCALE GENOMIC DNA]</scope>
    <source>
        <strain evidence="9">FOSC 3-a</strain>
    </source>
</reference>
<accession>W9I4E9</accession>
<evidence type="ECO:0000256" key="1">
    <source>
        <dbReference type="ARBA" id="ARBA00004141"/>
    </source>
</evidence>
<evidence type="ECO:0000256" key="3">
    <source>
        <dbReference type="ARBA" id="ARBA00022989"/>
    </source>
</evidence>
<dbReference type="HOGENOM" id="CLU_008455_13_8_1"/>